<reference evidence="2 3" key="1">
    <citation type="submission" date="2019-02" db="EMBL/GenBank/DDBJ databases">
        <title>Deep-cultivation of Planctomycetes and their phenomic and genomic characterization uncovers novel biology.</title>
        <authorList>
            <person name="Wiegand S."/>
            <person name="Jogler M."/>
            <person name="Boedeker C."/>
            <person name="Pinto D."/>
            <person name="Vollmers J."/>
            <person name="Rivas-Marin E."/>
            <person name="Kohn T."/>
            <person name="Peeters S.H."/>
            <person name="Heuer A."/>
            <person name="Rast P."/>
            <person name="Oberbeckmann S."/>
            <person name="Bunk B."/>
            <person name="Jeske O."/>
            <person name="Meyerdierks A."/>
            <person name="Storesund J.E."/>
            <person name="Kallscheuer N."/>
            <person name="Luecker S."/>
            <person name="Lage O.M."/>
            <person name="Pohl T."/>
            <person name="Merkel B.J."/>
            <person name="Hornburger P."/>
            <person name="Mueller R.-W."/>
            <person name="Bruemmer F."/>
            <person name="Labrenz M."/>
            <person name="Spormann A.M."/>
            <person name="Op den Camp H."/>
            <person name="Overmann J."/>
            <person name="Amann R."/>
            <person name="Jetten M.S.M."/>
            <person name="Mascher T."/>
            <person name="Medema M.H."/>
            <person name="Devos D.P."/>
            <person name="Kaster A.-K."/>
            <person name="Ovreas L."/>
            <person name="Rohde M."/>
            <person name="Galperin M.Y."/>
            <person name="Jogler C."/>
        </authorList>
    </citation>
    <scope>NUCLEOTIDE SEQUENCE [LARGE SCALE GENOMIC DNA]</scope>
    <source>
        <strain evidence="2 3">FF011L</strain>
    </source>
</reference>
<evidence type="ECO:0000259" key="1">
    <source>
        <dbReference type="Pfam" id="PF09084"/>
    </source>
</evidence>
<evidence type="ECO:0000313" key="2">
    <source>
        <dbReference type="EMBL" id="QDS92220.1"/>
    </source>
</evidence>
<dbReference type="SUPFAM" id="SSF53850">
    <property type="entry name" value="Periplasmic binding protein-like II"/>
    <property type="match status" value="1"/>
</dbReference>
<feature type="domain" description="SsuA/THI5-like" evidence="1">
    <location>
        <begin position="77"/>
        <end position="282"/>
    </location>
</feature>
<dbReference type="InterPro" id="IPR015168">
    <property type="entry name" value="SsuA/THI5"/>
</dbReference>
<dbReference type="PANTHER" id="PTHR31528:SF3">
    <property type="entry name" value="THIAMINE BIOSYNTHESIS PROTEIN HI_0357-RELATED"/>
    <property type="match status" value="1"/>
</dbReference>
<dbReference type="Pfam" id="PF09084">
    <property type="entry name" value="NMT1"/>
    <property type="match status" value="1"/>
</dbReference>
<proteinExistence type="predicted"/>
<keyword evidence="3" id="KW-1185">Reference proteome</keyword>
<gene>
    <name evidence="2" type="ORF">FF011L_09570</name>
</gene>
<evidence type="ECO:0000313" key="3">
    <source>
        <dbReference type="Proteomes" id="UP000320672"/>
    </source>
</evidence>
<dbReference type="Proteomes" id="UP000320672">
    <property type="component" value="Chromosome"/>
</dbReference>
<sequence length="359" mass="38500">MILFLQQAFRLVLAEVSGMSRFFPLLKNGLPRFGVVASSATMLALVLGFAGCSDPGKSANKEGLQPVVIQLNWYPEAEHGGAYAALVDGSYEAAGYDVEIRSGGPATPVAADLASGRCQFAFANADDVVLYRQQGVDVVAVLAAMQNHPRCILVRADSGITSLDDLKGLTLQRQPGKPFLEFMRQRGLLDGVQEVPYLGSVSALVASKDIAIQAYSFAEPLLAEQQGVDVTPLMVSELGWNPYSSVLLTTGELIRDNPTLVRDVVQATQQGWRTYLTSPSAANEKILAANHHGMTAEVLDFGVKQLPGLAMPDGATIESVGGMSLSRWKTLVEQMTKLGIVDPENVKAEDCFDAQFLLP</sequence>
<dbReference type="PANTHER" id="PTHR31528">
    <property type="entry name" value="4-AMINO-5-HYDROXYMETHYL-2-METHYLPYRIMIDINE PHOSPHATE SYNTHASE THI11-RELATED"/>
    <property type="match status" value="1"/>
</dbReference>
<dbReference type="KEGG" id="rml:FF011L_09570"/>
<name>A0A517MBE7_9BACT</name>
<accession>A0A517MBE7</accession>
<protein>
    <submittedName>
        <fullName evidence="2">NMT1/THI5 like protein</fullName>
    </submittedName>
</protein>
<dbReference type="GO" id="GO:0009228">
    <property type="term" value="P:thiamine biosynthetic process"/>
    <property type="evidence" value="ECO:0007669"/>
    <property type="project" value="InterPro"/>
</dbReference>
<organism evidence="2 3">
    <name type="scientific">Roseimaritima multifibrata</name>
    <dbReference type="NCBI Taxonomy" id="1930274"/>
    <lineage>
        <taxon>Bacteria</taxon>
        <taxon>Pseudomonadati</taxon>
        <taxon>Planctomycetota</taxon>
        <taxon>Planctomycetia</taxon>
        <taxon>Pirellulales</taxon>
        <taxon>Pirellulaceae</taxon>
        <taxon>Roseimaritima</taxon>
    </lineage>
</organism>
<dbReference type="Gene3D" id="3.40.190.10">
    <property type="entry name" value="Periplasmic binding protein-like II"/>
    <property type="match status" value="2"/>
</dbReference>
<dbReference type="InterPro" id="IPR027939">
    <property type="entry name" value="NMT1/THI5"/>
</dbReference>
<dbReference type="EMBL" id="CP036262">
    <property type="protein sequence ID" value="QDS92220.1"/>
    <property type="molecule type" value="Genomic_DNA"/>
</dbReference>
<dbReference type="AlphaFoldDB" id="A0A517MBE7"/>
<dbReference type="OrthoDB" id="9815602at2"/>